<dbReference type="InterPro" id="IPR007881">
    <property type="entry name" value="UNC-50"/>
</dbReference>
<dbReference type="EMBL" id="HG994580">
    <property type="protein sequence ID" value="CAF2765815.1"/>
    <property type="molecule type" value="Genomic_DNA"/>
</dbReference>
<comment type="similarity">
    <text evidence="2">Belongs to the unc-50 family.</text>
</comment>
<keyword evidence="4" id="KW-1133">Transmembrane helix</keyword>
<protein>
    <submittedName>
        <fullName evidence="6">Protein unc-50 homolog,Protein unc-50 homolog A,Protein unc-50 homolog B,Protein unc-50</fullName>
    </submittedName>
</protein>
<proteinExistence type="inferred from homology"/>
<evidence type="ECO:0000256" key="1">
    <source>
        <dbReference type="ARBA" id="ARBA00004141"/>
    </source>
</evidence>
<evidence type="ECO:0000256" key="4">
    <source>
        <dbReference type="ARBA" id="ARBA00022989"/>
    </source>
</evidence>
<keyword evidence="7" id="KW-1185">Reference proteome</keyword>
<dbReference type="GO" id="GO:0000139">
    <property type="term" value="C:Golgi membrane"/>
    <property type="evidence" value="ECO:0007669"/>
    <property type="project" value="TreeGrafter"/>
</dbReference>
<dbReference type="PANTHER" id="PTHR12841">
    <property type="entry name" value="PROTEIN UNC-50 HOMOLOG"/>
    <property type="match status" value="1"/>
</dbReference>
<comment type="subcellular location">
    <subcellularLocation>
        <location evidence="1">Membrane</location>
        <topology evidence="1">Multi-pass membrane protein</topology>
    </subcellularLocation>
</comment>
<keyword evidence="3" id="KW-0812">Transmembrane</keyword>
<evidence type="ECO:0000256" key="5">
    <source>
        <dbReference type="ARBA" id="ARBA00023136"/>
    </source>
</evidence>
<keyword evidence="5" id="KW-0472">Membrane</keyword>
<dbReference type="Proteomes" id="UP000675881">
    <property type="component" value="Chromosome 1"/>
</dbReference>
<organism evidence="6 7">
    <name type="scientific">Lepeophtheirus salmonis</name>
    <name type="common">Salmon louse</name>
    <name type="synonym">Caligus salmonis</name>
    <dbReference type="NCBI Taxonomy" id="72036"/>
    <lineage>
        <taxon>Eukaryota</taxon>
        <taxon>Metazoa</taxon>
        <taxon>Ecdysozoa</taxon>
        <taxon>Arthropoda</taxon>
        <taxon>Crustacea</taxon>
        <taxon>Multicrustacea</taxon>
        <taxon>Hexanauplia</taxon>
        <taxon>Copepoda</taxon>
        <taxon>Siphonostomatoida</taxon>
        <taxon>Caligidae</taxon>
        <taxon>Lepeophtheirus</taxon>
    </lineage>
</organism>
<evidence type="ECO:0000313" key="7">
    <source>
        <dbReference type="Proteomes" id="UP000675881"/>
    </source>
</evidence>
<evidence type="ECO:0000313" key="6">
    <source>
        <dbReference type="EMBL" id="CAF2765815.1"/>
    </source>
</evidence>
<accession>A0A7R8CBZ2</accession>
<evidence type="ECO:0000256" key="3">
    <source>
        <dbReference type="ARBA" id="ARBA00022692"/>
    </source>
</evidence>
<dbReference type="AlphaFoldDB" id="A0A7R8CBZ2"/>
<dbReference type="OrthoDB" id="10027013at2759"/>
<dbReference type="Pfam" id="PF05216">
    <property type="entry name" value="UNC-50"/>
    <property type="match status" value="1"/>
</dbReference>
<sequence length="288" mass="32680">MKIAVGNLSLEKTRNSVTPSMSSTSTYKGPPYLSTGISSSSSSSLPLPANSKTCMSAAAKRAKYLRRLLHFRQMDFEFAIWQMIYLLLDPKRVYKNFKYRKLSKSQFARDDPAFLVLLSTWLVVSTAIYSWVLGIHFLGFIKFLLWVIGIDTLGAGAAVATVLWAFSNKYLLVRRDDEAVEWGYCLDIHLNALFPVLVILHGIQLMFYHHFISGPGILSTIFGNTLWLIAITYYVFITFLGYGSLPGLKKTRVFLYPLGMLILLYFLSLFTGVNLCQILVKFYKDRVV</sequence>
<reference evidence="6" key="1">
    <citation type="submission" date="2021-02" db="EMBL/GenBank/DDBJ databases">
        <authorList>
            <person name="Bekaert M."/>
        </authorList>
    </citation>
    <scope>NUCLEOTIDE SEQUENCE</scope>
    <source>
        <strain evidence="6">IoA-00</strain>
    </source>
</reference>
<dbReference type="PANTHER" id="PTHR12841:SF6">
    <property type="entry name" value="PROTEIN UNC-50 HOMOLOG"/>
    <property type="match status" value="1"/>
</dbReference>
<evidence type="ECO:0000256" key="2">
    <source>
        <dbReference type="ARBA" id="ARBA00006293"/>
    </source>
</evidence>
<name>A0A7R8CBZ2_LEPSM</name>
<gene>
    <name evidence="6" type="ORF">LSAA_1215</name>
</gene>